<accession>A0A7K4HR29</accession>
<dbReference type="InterPro" id="IPR027417">
    <property type="entry name" value="P-loop_NTPase"/>
</dbReference>
<organism evidence="1 2">
    <name type="scientific">Methanofollis tationis</name>
    <dbReference type="NCBI Taxonomy" id="81417"/>
    <lineage>
        <taxon>Archaea</taxon>
        <taxon>Methanobacteriati</taxon>
        <taxon>Methanobacteriota</taxon>
        <taxon>Stenosarchaea group</taxon>
        <taxon>Methanomicrobia</taxon>
        <taxon>Methanomicrobiales</taxon>
        <taxon>Methanomicrobiaceae</taxon>
        <taxon>Methanofollis</taxon>
    </lineage>
</organism>
<reference evidence="1 2" key="1">
    <citation type="submission" date="2020-06" db="EMBL/GenBank/DDBJ databases">
        <title>Methanofollis fontis sp. nov., a methanogen isolated from marine sediments near a cold seep at Four-Way Closure Ridge offshore southwestern Taiwan.</title>
        <authorList>
            <person name="Chen S.-C."/>
            <person name="Teng N.-H."/>
            <person name="Lin Y.-S."/>
            <person name="Lai M.-C."/>
            <person name="Chen H.-H."/>
            <person name="Wang C.-C."/>
        </authorList>
    </citation>
    <scope>NUCLEOTIDE SEQUENCE [LARGE SCALE GENOMIC DNA]</scope>
    <source>
        <strain evidence="1 2">DSM 2702</strain>
    </source>
</reference>
<name>A0A7K4HR29_9EURY</name>
<dbReference type="SUPFAM" id="SSF52540">
    <property type="entry name" value="P-loop containing nucleoside triphosphate hydrolases"/>
    <property type="match status" value="1"/>
</dbReference>
<protein>
    <submittedName>
        <fullName evidence="1">Aldolase</fullName>
    </submittedName>
</protein>
<dbReference type="SUPFAM" id="SSF53795">
    <property type="entry name" value="PEP carboxykinase-like"/>
    <property type="match status" value="1"/>
</dbReference>
<sequence>MVYAVHLIPIREKEEYVERYAPQVRYEVKSEVYGCCIKLLTDDKTVKERWEENFYFISQGIRSHGRLYVVADPGVPEDTVLYDPASKTAFLINISYYGWIKSLALSVAGDVLEDGHGIYSVHGACIDVAGRGCCIIGVSGAGKTTQTYGLLRDGTTRVVADDWFYARIYGKEVFAYGSEKNFYIRADLATVWSAYVDLLALADFDAEGRAVVDLRLVTGKGRILPMTTLRQVFILYRDPEAPLTPRHPSAGETLSLLEENGWFNPHLLVRSPFKEDLRRQFFSALCVAADVVLVNTAGTPEETQRILASLIRG</sequence>
<dbReference type="Proteomes" id="UP000570823">
    <property type="component" value="Unassembled WGS sequence"/>
</dbReference>
<evidence type="ECO:0000313" key="2">
    <source>
        <dbReference type="Proteomes" id="UP000570823"/>
    </source>
</evidence>
<dbReference type="OrthoDB" id="67771at2157"/>
<comment type="caution">
    <text evidence="1">The sequence shown here is derived from an EMBL/GenBank/DDBJ whole genome shotgun (WGS) entry which is preliminary data.</text>
</comment>
<evidence type="ECO:0000313" key="1">
    <source>
        <dbReference type="EMBL" id="NVO67711.1"/>
    </source>
</evidence>
<keyword evidence="2" id="KW-1185">Reference proteome</keyword>
<dbReference type="AlphaFoldDB" id="A0A7K4HR29"/>
<dbReference type="Gene3D" id="3.40.50.300">
    <property type="entry name" value="P-loop containing nucleotide triphosphate hydrolases"/>
    <property type="match status" value="1"/>
</dbReference>
<gene>
    <name evidence="1" type="ORF">HWN36_10415</name>
</gene>
<dbReference type="RefSeq" id="WP_176789268.1">
    <property type="nucleotide sequence ID" value="NZ_JABXWR010000001.1"/>
</dbReference>
<proteinExistence type="predicted"/>
<dbReference type="EMBL" id="JABXWR010000001">
    <property type="protein sequence ID" value="NVO67711.1"/>
    <property type="molecule type" value="Genomic_DNA"/>
</dbReference>